<dbReference type="EMBL" id="MKGH01000033">
    <property type="protein sequence ID" value="PKX77361.1"/>
    <property type="molecule type" value="Genomic_DNA"/>
</dbReference>
<evidence type="ECO:0000313" key="6">
    <source>
        <dbReference type="Proteomes" id="UP000234349"/>
    </source>
</evidence>
<reference evidence="5 6" key="1">
    <citation type="submission" date="2016-09" db="EMBL/GenBank/DDBJ databases">
        <authorList>
            <person name="Inglin R.C."/>
        </authorList>
    </citation>
    <scope>NUCLEOTIDE SEQUENCE [LARGE SCALE GENOMIC DNA]</scope>
    <source>
        <strain evidence="5 6">RI-517</strain>
    </source>
</reference>
<dbReference type="Pfam" id="PF01047">
    <property type="entry name" value="MarR"/>
    <property type="match status" value="1"/>
</dbReference>
<dbReference type="PANTHER" id="PTHR35790:SF4">
    <property type="entry name" value="HTH-TYPE TRANSCRIPTIONAL REGULATOR PCHR"/>
    <property type="match status" value="1"/>
</dbReference>
<keyword evidence="3" id="KW-0804">Transcription</keyword>
<dbReference type="InterPro" id="IPR036390">
    <property type="entry name" value="WH_DNA-bd_sf"/>
</dbReference>
<dbReference type="AlphaFoldDB" id="A0AAX0VA38"/>
<evidence type="ECO:0000256" key="2">
    <source>
        <dbReference type="ARBA" id="ARBA00023125"/>
    </source>
</evidence>
<keyword evidence="2" id="KW-0238">DNA-binding</keyword>
<dbReference type="GO" id="GO:0003677">
    <property type="term" value="F:DNA binding"/>
    <property type="evidence" value="ECO:0007669"/>
    <property type="project" value="UniProtKB-KW"/>
</dbReference>
<feature type="domain" description="HTH marR-type" evidence="4">
    <location>
        <begin position="1"/>
        <end position="141"/>
    </location>
</feature>
<organism evidence="5 6">
    <name type="scientific">Latilactobacillus sakei</name>
    <name type="common">Lactobacillus sakei</name>
    <dbReference type="NCBI Taxonomy" id="1599"/>
    <lineage>
        <taxon>Bacteria</taxon>
        <taxon>Bacillati</taxon>
        <taxon>Bacillota</taxon>
        <taxon>Bacilli</taxon>
        <taxon>Lactobacillales</taxon>
        <taxon>Lactobacillaceae</taxon>
        <taxon>Latilactobacillus</taxon>
    </lineage>
</organism>
<accession>A0AAX0VA38</accession>
<evidence type="ECO:0000256" key="1">
    <source>
        <dbReference type="ARBA" id="ARBA00023015"/>
    </source>
</evidence>
<comment type="caution">
    <text evidence="5">The sequence shown here is derived from an EMBL/GenBank/DDBJ whole genome shotgun (WGS) entry which is preliminary data.</text>
</comment>
<evidence type="ECO:0000256" key="3">
    <source>
        <dbReference type="ARBA" id="ARBA00023163"/>
    </source>
</evidence>
<gene>
    <name evidence="5" type="ORF">CUR37_07040</name>
</gene>
<dbReference type="Proteomes" id="UP000234349">
    <property type="component" value="Unassembled WGS sequence"/>
</dbReference>
<dbReference type="InterPro" id="IPR000835">
    <property type="entry name" value="HTH_MarR-typ"/>
</dbReference>
<dbReference type="RefSeq" id="WP_035145654.1">
    <property type="nucleotide sequence ID" value="NZ_CP017275.1"/>
</dbReference>
<dbReference type="PANTHER" id="PTHR35790">
    <property type="entry name" value="HTH-TYPE TRANSCRIPTIONAL REGULATOR PCHR"/>
    <property type="match status" value="1"/>
</dbReference>
<dbReference type="GO" id="GO:0003700">
    <property type="term" value="F:DNA-binding transcription factor activity"/>
    <property type="evidence" value="ECO:0007669"/>
    <property type="project" value="InterPro"/>
</dbReference>
<sequence length="154" mass="17701">MDKEAEIIQAFTALFYKKSWLEQGIMEAQLSGYKSSEIHCLEAIAKQTDPNVTKIAEALHMTRGAASKLTKKLLKKEVIESYQKADNKKEVYFHVLPEGQAVVTKHDQLHQQFQERDHVVFEEATDEQLTSLLNFIETYSAHIDQAIENQKINH</sequence>
<keyword evidence="1" id="KW-0805">Transcription regulation</keyword>
<evidence type="ECO:0000313" key="5">
    <source>
        <dbReference type="EMBL" id="PKX77361.1"/>
    </source>
</evidence>
<dbReference type="SMART" id="SM00347">
    <property type="entry name" value="HTH_MARR"/>
    <property type="match status" value="1"/>
</dbReference>
<dbReference type="PROSITE" id="PS50995">
    <property type="entry name" value="HTH_MARR_2"/>
    <property type="match status" value="1"/>
</dbReference>
<dbReference type="InterPro" id="IPR052067">
    <property type="entry name" value="Metal_resp_HTH_trans_reg"/>
</dbReference>
<name>A0AAX0VA38_LATSK</name>
<dbReference type="SUPFAM" id="SSF46785">
    <property type="entry name" value="Winged helix' DNA-binding domain"/>
    <property type="match status" value="1"/>
</dbReference>
<dbReference type="InterPro" id="IPR036388">
    <property type="entry name" value="WH-like_DNA-bd_sf"/>
</dbReference>
<proteinExistence type="predicted"/>
<evidence type="ECO:0000259" key="4">
    <source>
        <dbReference type="PROSITE" id="PS50995"/>
    </source>
</evidence>
<dbReference type="Gene3D" id="1.10.10.10">
    <property type="entry name" value="Winged helix-like DNA-binding domain superfamily/Winged helix DNA-binding domain"/>
    <property type="match status" value="1"/>
</dbReference>
<protein>
    <submittedName>
        <fullName evidence="5">MarR family transcriptional regulator</fullName>
    </submittedName>
</protein>